<dbReference type="InterPro" id="IPR033121">
    <property type="entry name" value="PEPTIDASE_A1"/>
</dbReference>
<reference evidence="4 5" key="1">
    <citation type="submission" date="2015-03" db="EMBL/GenBank/DDBJ databases">
        <title>Draft genome of the nematode, Opisthorchis viverrini.</title>
        <authorList>
            <person name="Mitreva M."/>
        </authorList>
    </citation>
    <scope>NUCLEOTIDE SEQUENCE [LARGE SCALE GENOMIC DNA]</scope>
    <source>
        <strain evidence="4">Khon Kaen</strain>
    </source>
</reference>
<dbReference type="AlphaFoldDB" id="A0A1S8WQD5"/>
<evidence type="ECO:0000256" key="2">
    <source>
        <dbReference type="PIRSR" id="PIRSR601461-2"/>
    </source>
</evidence>
<dbReference type="Pfam" id="PF00026">
    <property type="entry name" value="Asp"/>
    <property type="match status" value="1"/>
</dbReference>
<name>A0A1S8WQD5_OPIVI</name>
<evidence type="ECO:0000313" key="4">
    <source>
        <dbReference type="EMBL" id="OON16453.1"/>
    </source>
</evidence>
<dbReference type="GO" id="GO:0006508">
    <property type="term" value="P:proteolysis"/>
    <property type="evidence" value="ECO:0007669"/>
    <property type="project" value="InterPro"/>
</dbReference>
<feature type="domain" description="Peptidase A1" evidence="3">
    <location>
        <begin position="1"/>
        <end position="179"/>
    </location>
</feature>
<evidence type="ECO:0000313" key="5">
    <source>
        <dbReference type="Proteomes" id="UP000243686"/>
    </source>
</evidence>
<dbReference type="Gene3D" id="2.40.70.10">
    <property type="entry name" value="Acid Proteases"/>
    <property type="match status" value="1"/>
</dbReference>
<dbReference type="SUPFAM" id="SSF50630">
    <property type="entry name" value="Acid proteases"/>
    <property type="match status" value="1"/>
</dbReference>
<dbReference type="CDD" id="cd05471">
    <property type="entry name" value="pepsin_like"/>
    <property type="match status" value="1"/>
</dbReference>
<dbReference type="GO" id="GO:0004190">
    <property type="term" value="F:aspartic-type endopeptidase activity"/>
    <property type="evidence" value="ECO:0007669"/>
    <property type="project" value="InterPro"/>
</dbReference>
<evidence type="ECO:0000256" key="1">
    <source>
        <dbReference type="ARBA" id="ARBA00007447"/>
    </source>
</evidence>
<organism evidence="4 5">
    <name type="scientific">Opisthorchis viverrini</name>
    <name type="common">Southeast Asian liver fluke</name>
    <dbReference type="NCBI Taxonomy" id="6198"/>
    <lineage>
        <taxon>Eukaryota</taxon>
        <taxon>Metazoa</taxon>
        <taxon>Spiralia</taxon>
        <taxon>Lophotrochozoa</taxon>
        <taxon>Platyhelminthes</taxon>
        <taxon>Trematoda</taxon>
        <taxon>Digenea</taxon>
        <taxon>Opisthorchiida</taxon>
        <taxon>Opisthorchiata</taxon>
        <taxon>Opisthorchiidae</taxon>
        <taxon>Opisthorchis</taxon>
    </lineage>
</organism>
<accession>A0A1S8WQD5</accession>
<dbReference type="PANTHER" id="PTHR47966">
    <property type="entry name" value="BETA-SITE APP-CLEAVING ENZYME, ISOFORM A-RELATED"/>
    <property type="match status" value="1"/>
</dbReference>
<dbReference type="PANTHER" id="PTHR47966:SF51">
    <property type="entry name" value="BETA-SITE APP-CLEAVING ENZYME, ISOFORM A-RELATED"/>
    <property type="match status" value="1"/>
</dbReference>
<sequence>MYSAKRKVDEDGVYRSGIFSFGGIHDYRYEGPLIYVPLVPNSDSWTVPATKISIGQVVICQQDCNILFNTGIPYFYGPRESVDQIHRALHEGAWRDRIGVYRLNCDREAHYLNLVVEFGGVEFQWKMGDLWKKRMEGARVVCISGIRDSASPAGWTIGQRAMRKLFTVFDLKNTRMGVATASRP</sequence>
<feature type="disulfide bond" evidence="2">
    <location>
        <begin position="105"/>
        <end position="142"/>
    </location>
</feature>
<evidence type="ECO:0000259" key="3">
    <source>
        <dbReference type="PROSITE" id="PS51767"/>
    </source>
</evidence>
<comment type="similarity">
    <text evidence="1">Belongs to the peptidase A1 family.</text>
</comment>
<dbReference type="Proteomes" id="UP000243686">
    <property type="component" value="Unassembled WGS sequence"/>
</dbReference>
<dbReference type="InterPro" id="IPR001461">
    <property type="entry name" value="Aspartic_peptidase_A1"/>
</dbReference>
<keyword evidence="2" id="KW-1015">Disulfide bond</keyword>
<dbReference type="EMBL" id="KV897458">
    <property type="protein sequence ID" value="OON16453.1"/>
    <property type="molecule type" value="Genomic_DNA"/>
</dbReference>
<gene>
    <name evidence="4" type="ORF">X801_07734</name>
</gene>
<dbReference type="InterPro" id="IPR021109">
    <property type="entry name" value="Peptidase_aspartic_dom_sf"/>
</dbReference>
<proteinExistence type="inferred from homology"/>
<dbReference type="PROSITE" id="PS51767">
    <property type="entry name" value="PEPTIDASE_A1"/>
    <property type="match status" value="1"/>
</dbReference>
<dbReference type="InterPro" id="IPR034164">
    <property type="entry name" value="Pepsin-like_dom"/>
</dbReference>
<protein>
    <recommendedName>
        <fullName evidence="3">Peptidase A1 domain-containing protein</fullName>
    </recommendedName>
</protein>
<keyword evidence="5" id="KW-1185">Reference proteome</keyword>